<dbReference type="EC" id="2.7.7.6" evidence="1"/>
<reference evidence="2" key="1">
    <citation type="journal article" date="2022" name="Nat. Commun.">
        <title>Chromosome evolution and the genetic basis of agronomically important traits in greater yam.</title>
        <authorList>
            <person name="Bredeson J.V."/>
            <person name="Lyons J.B."/>
            <person name="Oniyinde I.O."/>
            <person name="Okereke N.R."/>
            <person name="Kolade O."/>
            <person name="Nnabue I."/>
            <person name="Nwadili C.O."/>
            <person name="Hribova E."/>
            <person name="Parker M."/>
            <person name="Nwogha J."/>
            <person name="Shu S."/>
            <person name="Carlson J."/>
            <person name="Kariba R."/>
            <person name="Muthemba S."/>
            <person name="Knop K."/>
            <person name="Barton G.J."/>
            <person name="Sherwood A.V."/>
            <person name="Lopez-Montes A."/>
            <person name="Asiedu R."/>
            <person name="Jamnadass R."/>
            <person name="Muchugi A."/>
            <person name="Goodstein D."/>
            <person name="Egesi C.N."/>
            <person name="Featherston J."/>
            <person name="Asfaw A."/>
            <person name="Simpson G.G."/>
            <person name="Dolezel J."/>
            <person name="Hendre P.S."/>
            <person name="Van Deynze A."/>
            <person name="Kumar P.L."/>
            <person name="Obidiegwu J.E."/>
            <person name="Bhattacharjee R."/>
            <person name="Rokhsar D.S."/>
        </authorList>
    </citation>
    <scope>NUCLEOTIDE SEQUENCE [LARGE SCALE GENOMIC DNA]</scope>
    <source>
        <strain evidence="2">cv. TDa95/00328</strain>
    </source>
</reference>
<keyword evidence="1" id="KW-0804">Transcription</keyword>
<gene>
    <name evidence="1" type="ORF">IHE45_08G098600</name>
</gene>
<organism evidence="1 2">
    <name type="scientific">Dioscorea alata</name>
    <name type="common">Purple yam</name>
    <dbReference type="NCBI Taxonomy" id="55571"/>
    <lineage>
        <taxon>Eukaryota</taxon>
        <taxon>Viridiplantae</taxon>
        <taxon>Streptophyta</taxon>
        <taxon>Embryophyta</taxon>
        <taxon>Tracheophyta</taxon>
        <taxon>Spermatophyta</taxon>
        <taxon>Magnoliopsida</taxon>
        <taxon>Liliopsida</taxon>
        <taxon>Dioscoreales</taxon>
        <taxon>Dioscoreaceae</taxon>
        <taxon>Dioscorea</taxon>
    </lineage>
</organism>
<keyword evidence="1" id="KW-0808">Transferase</keyword>
<sequence>MLDKSSDECRAALSHLRGNQSSQVLHVLTPLTVLSLFKKMLDEDCELLNLYDRPEKLIVTDIAIPPLAIRPSAFVDFGRSSNEDSLTSILRLIINTNSFLREELEGSGYLFKCWVRLILSKLFKNI</sequence>
<evidence type="ECO:0000313" key="1">
    <source>
        <dbReference type="EMBL" id="KAH7674831.1"/>
    </source>
</evidence>
<proteinExistence type="predicted"/>
<evidence type="ECO:0000313" key="2">
    <source>
        <dbReference type="Proteomes" id="UP000827976"/>
    </source>
</evidence>
<comment type="caution">
    <text evidence="1">The sequence shown here is derived from an EMBL/GenBank/DDBJ whole genome shotgun (WGS) entry which is preliminary data.</text>
</comment>
<keyword evidence="2" id="KW-1185">Reference proteome</keyword>
<dbReference type="Proteomes" id="UP000827976">
    <property type="component" value="Chromosome 8"/>
</dbReference>
<protein>
    <submittedName>
        <fullName evidence="1">DNA-directed RNA polymerase III subunit RPC1 protein</fullName>
        <ecNumber evidence="1">2.7.7.6</ecNumber>
    </submittedName>
</protein>
<keyword evidence="1" id="KW-0240">DNA-directed RNA polymerase</keyword>
<dbReference type="EMBL" id="CM037018">
    <property type="protein sequence ID" value="KAH7674831.1"/>
    <property type="molecule type" value="Genomic_DNA"/>
</dbReference>
<keyword evidence="1" id="KW-0548">Nucleotidyltransferase</keyword>
<name>A0ACB7VL60_DIOAL</name>
<accession>A0ACB7VL60</accession>